<evidence type="ECO:0000256" key="6">
    <source>
        <dbReference type="ARBA" id="ARBA00022840"/>
    </source>
</evidence>
<evidence type="ECO:0000256" key="1">
    <source>
        <dbReference type="ARBA" id="ARBA00009747"/>
    </source>
</evidence>
<dbReference type="GO" id="GO:0030145">
    <property type="term" value="F:manganese ion binding"/>
    <property type="evidence" value="ECO:0007669"/>
    <property type="project" value="UniProtKB-UniRule"/>
</dbReference>
<keyword evidence="8" id="KW-0464">Manganese</keyword>
<dbReference type="AlphaFoldDB" id="A0A4V3V0K0"/>
<gene>
    <name evidence="8" type="primary">ydiU</name>
    <name evidence="8" type="synonym">selO</name>
    <name evidence="9" type="ORF">E7811_00560</name>
</gene>
<keyword evidence="6 8" id="KW-0067">ATP-binding</keyword>
<reference evidence="9 10" key="1">
    <citation type="submission" date="2019-04" db="EMBL/GenBank/DDBJ databases">
        <title>Draft genome sequence of Gemmobacter aestuarii sp. nov.</title>
        <authorList>
            <person name="Hameed A."/>
            <person name="Lin S.-Y."/>
            <person name="Shahina M."/>
            <person name="Lai W.-A."/>
            <person name="Young C.-C."/>
        </authorList>
    </citation>
    <scope>NUCLEOTIDE SEQUENCE [LARGE SCALE GENOMIC DNA]</scope>
    <source>
        <strain evidence="9 10">CC-PW-75</strain>
    </source>
</reference>
<feature type="binding site" evidence="8">
    <location>
        <position position="134"/>
    </location>
    <ligand>
        <name>ATP</name>
        <dbReference type="ChEBI" id="CHEBI:30616"/>
    </ligand>
</feature>
<evidence type="ECO:0000256" key="3">
    <source>
        <dbReference type="ARBA" id="ARBA00022695"/>
    </source>
</evidence>
<comment type="catalytic activity">
    <reaction evidence="8">
        <text>L-seryl-[protein] + UTP = O-(5'-uridylyl)-L-seryl-[protein] + diphosphate</text>
        <dbReference type="Rhea" id="RHEA:64604"/>
        <dbReference type="Rhea" id="RHEA-COMP:9863"/>
        <dbReference type="Rhea" id="RHEA-COMP:16635"/>
        <dbReference type="ChEBI" id="CHEBI:29999"/>
        <dbReference type="ChEBI" id="CHEBI:33019"/>
        <dbReference type="ChEBI" id="CHEBI:46398"/>
        <dbReference type="ChEBI" id="CHEBI:156051"/>
    </reaction>
</comment>
<evidence type="ECO:0000313" key="10">
    <source>
        <dbReference type="Proteomes" id="UP000309450"/>
    </source>
</evidence>
<dbReference type="RefSeq" id="WP_136392663.1">
    <property type="nucleotide sequence ID" value="NZ_SSND01000001.1"/>
</dbReference>
<proteinExistence type="inferred from homology"/>
<dbReference type="GO" id="GO:0005524">
    <property type="term" value="F:ATP binding"/>
    <property type="evidence" value="ECO:0007669"/>
    <property type="project" value="UniProtKB-UniRule"/>
</dbReference>
<dbReference type="GO" id="GO:0070733">
    <property type="term" value="F:AMPylase activity"/>
    <property type="evidence" value="ECO:0007669"/>
    <property type="project" value="UniProtKB-EC"/>
</dbReference>
<feature type="binding site" evidence="8">
    <location>
        <position position="122"/>
    </location>
    <ligand>
        <name>ATP</name>
        <dbReference type="ChEBI" id="CHEBI:30616"/>
    </ligand>
</feature>
<dbReference type="NCBIfam" id="NF000658">
    <property type="entry name" value="PRK00029.1"/>
    <property type="match status" value="1"/>
</dbReference>
<evidence type="ECO:0000256" key="7">
    <source>
        <dbReference type="ARBA" id="ARBA00022842"/>
    </source>
</evidence>
<keyword evidence="5 8" id="KW-0547">Nucleotide-binding</keyword>
<dbReference type="Proteomes" id="UP000309450">
    <property type="component" value="Unassembled WGS sequence"/>
</dbReference>
<dbReference type="EMBL" id="SSND01000001">
    <property type="protein sequence ID" value="THD84282.1"/>
    <property type="molecule type" value="Genomic_DNA"/>
</dbReference>
<evidence type="ECO:0000256" key="4">
    <source>
        <dbReference type="ARBA" id="ARBA00022723"/>
    </source>
</evidence>
<dbReference type="EC" id="2.7.7.-" evidence="8"/>
<dbReference type="PANTHER" id="PTHR32057:SF14">
    <property type="entry name" value="PROTEIN ADENYLYLTRANSFERASE SELO, MITOCHONDRIAL"/>
    <property type="match status" value="1"/>
</dbReference>
<dbReference type="EC" id="2.7.7.108" evidence="8"/>
<keyword evidence="3 8" id="KW-0548">Nucleotidyltransferase</keyword>
<feature type="binding site" evidence="8">
    <location>
        <position position="185"/>
    </location>
    <ligand>
        <name>ATP</name>
        <dbReference type="ChEBI" id="CHEBI:30616"/>
    </ligand>
</feature>
<feature type="binding site" evidence="8">
    <location>
        <position position="135"/>
    </location>
    <ligand>
        <name>ATP</name>
        <dbReference type="ChEBI" id="CHEBI:30616"/>
    </ligand>
</feature>
<keyword evidence="10" id="KW-1185">Reference proteome</keyword>
<feature type="binding site" evidence="8">
    <location>
        <position position="262"/>
    </location>
    <ligand>
        <name>Mg(2+)</name>
        <dbReference type="ChEBI" id="CHEBI:18420"/>
    </ligand>
</feature>
<evidence type="ECO:0000256" key="5">
    <source>
        <dbReference type="ARBA" id="ARBA00022741"/>
    </source>
</evidence>
<dbReference type="PANTHER" id="PTHR32057">
    <property type="entry name" value="PROTEIN ADENYLYLTRANSFERASE SELO, MITOCHONDRIAL"/>
    <property type="match status" value="1"/>
</dbReference>
<dbReference type="OrthoDB" id="9776281at2"/>
<feature type="binding site" evidence="8">
    <location>
        <position position="271"/>
    </location>
    <ligand>
        <name>Mg(2+)</name>
        <dbReference type="ChEBI" id="CHEBI:18420"/>
    </ligand>
</feature>
<feature type="binding site" evidence="8">
    <location>
        <position position="102"/>
    </location>
    <ligand>
        <name>ATP</name>
        <dbReference type="ChEBI" id="CHEBI:30616"/>
    </ligand>
</feature>
<accession>A0A4V3V0K0</accession>
<evidence type="ECO:0000256" key="2">
    <source>
        <dbReference type="ARBA" id="ARBA00022679"/>
    </source>
</evidence>
<feature type="active site" description="Proton acceptor" evidence="8">
    <location>
        <position position="261"/>
    </location>
</feature>
<feature type="binding site" evidence="8">
    <location>
        <position position="101"/>
    </location>
    <ligand>
        <name>ATP</name>
        <dbReference type="ChEBI" id="CHEBI:30616"/>
    </ligand>
</feature>
<comment type="catalytic activity">
    <reaction evidence="8">
        <text>L-tyrosyl-[protein] + ATP = O-(5'-adenylyl)-L-tyrosyl-[protein] + diphosphate</text>
        <dbReference type="Rhea" id="RHEA:54288"/>
        <dbReference type="Rhea" id="RHEA-COMP:10136"/>
        <dbReference type="Rhea" id="RHEA-COMP:13846"/>
        <dbReference type="ChEBI" id="CHEBI:30616"/>
        <dbReference type="ChEBI" id="CHEBI:33019"/>
        <dbReference type="ChEBI" id="CHEBI:46858"/>
        <dbReference type="ChEBI" id="CHEBI:83624"/>
        <dbReference type="EC" id="2.7.7.108"/>
    </reaction>
</comment>
<evidence type="ECO:0000256" key="8">
    <source>
        <dbReference type="HAMAP-Rule" id="MF_00692"/>
    </source>
</evidence>
<comment type="catalytic activity">
    <reaction evidence="8">
        <text>L-seryl-[protein] + ATP = 3-O-(5'-adenylyl)-L-seryl-[protein] + diphosphate</text>
        <dbReference type="Rhea" id="RHEA:58120"/>
        <dbReference type="Rhea" id="RHEA-COMP:9863"/>
        <dbReference type="Rhea" id="RHEA-COMP:15073"/>
        <dbReference type="ChEBI" id="CHEBI:29999"/>
        <dbReference type="ChEBI" id="CHEBI:30616"/>
        <dbReference type="ChEBI" id="CHEBI:33019"/>
        <dbReference type="ChEBI" id="CHEBI:142516"/>
        <dbReference type="EC" id="2.7.7.108"/>
    </reaction>
</comment>
<feature type="binding site" evidence="8">
    <location>
        <position position="271"/>
    </location>
    <ligand>
        <name>ATP</name>
        <dbReference type="ChEBI" id="CHEBI:30616"/>
    </ligand>
</feature>
<evidence type="ECO:0000313" key="9">
    <source>
        <dbReference type="EMBL" id="THD84282.1"/>
    </source>
</evidence>
<comment type="similarity">
    <text evidence="1 8">Belongs to the SELO family.</text>
</comment>
<comment type="cofactor">
    <cofactor evidence="8">
        <name>Mg(2+)</name>
        <dbReference type="ChEBI" id="CHEBI:18420"/>
    </cofactor>
    <cofactor evidence="8">
        <name>Mn(2+)</name>
        <dbReference type="ChEBI" id="CHEBI:29035"/>
    </cofactor>
</comment>
<organism evidence="9 10">
    <name type="scientific">Aliigemmobacter aestuarii</name>
    <dbReference type="NCBI Taxonomy" id="1445661"/>
    <lineage>
        <taxon>Bacteria</taxon>
        <taxon>Pseudomonadati</taxon>
        <taxon>Pseudomonadota</taxon>
        <taxon>Alphaproteobacteria</taxon>
        <taxon>Rhodobacterales</taxon>
        <taxon>Paracoccaceae</taxon>
        <taxon>Aliigemmobacter</taxon>
    </lineage>
</organism>
<feature type="binding site" evidence="8">
    <location>
        <position position="99"/>
    </location>
    <ligand>
        <name>ATP</name>
        <dbReference type="ChEBI" id="CHEBI:30616"/>
    </ligand>
</feature>
<dbReference type="Pfam" id="PF02696">
    <property type="entry name" value="SelO"/>
    <property type="match status" value="1"/>
</dbReference>
<feature type="binding site" evidence="8">
    <location>
        <position position="192"/>
    </location>
    <ligand>
        <name>ATP</name>
        <dbReference type="ChEBI" id="CHEBI:30616"/>
    </ligand>
</feature>
<keyword evidence="2 8" id="KW-0808">Transferase</keyword>
<comment type="catalytic activity">
    <reaction evidence="8">
        <text>L-tyrosyl-[protein] + UTP = O-(5'-uridylyl)-L-tyrosyl-[protein] + diphosphate</text>
        <dbReference type="Rhea" id="RHEA:83887"/>
        <dbReference type="Rhea" id="RHEA-COMP:10136"/>
        <dbReference type="Rhea" id="RHEA-COMP:20238"/>
        <dbReference type="ChEBI" id="CHEBI:33019"/>
        <dbReference type="ChEBI" id="CHEBI:46398"/>
        <dbReference type="ChEBI" id="CHEBI:46858"/>
        <dbReference type="ChEBI" id="CHEBI:90602"/>
    </reaction>
</comment>
<sequence>MTFPPQSDAPVAELPAFGMDNSYARDLPGTYLAVKPAPAPAPRLLRFNAGLARDLGLPLTGQEAWLADLFAGNALPPDAEPLAQAYAGHQFGGFSPQLGDGRALLLGEVVAPDGRRFDLQFKGSGRTPFSRGGDGKAAVGPVLREYLIGEAMAALGVPTTRALAAVATGEPVFRETELPGAVLTRVAASHLRVGTFQFFAARKDAAQVRALADYAIRRHHPEAAGAENPHLALFDAVAAAQARLVAQWMALGFIHGVMNTDNMTISGETIDYGPCAFMEAYAPGTVFSSIDRQGRYAYANQPLILVWNLARLAEAMLGLFSPDADRAIEIANDRLQAVTPLYEAEWLRLMRAKLGLAGEGAGADEGAGAGGNLDGSGGDRALAEDLLALMQAAGADWTMTFRALSRATEDDGPVLAILGSGGTDAARGWLARWRRRIDAGSAARMRAANPAFIPRNHLVEEALAAATAGDMAPFERLLAVITRPFDDQQGQEAFALPAPTGFTEGYRTFCGT</sequence>
<comment type="catalytic activity">
    <reaction evidence="8">
        <text>L-threonyl-[protein] + ATP = 3-O-(5'-adenylyl)-L-threonyl-[protein] + diphosphate</text>
        <dbReference type="Rhea" id="RHEA:54292"/>
        <dbReference type="Rhea" id="RHEA-COMP:11060"/>
        <dbReference type="Rhea" id="RHEA-COMP:13847"/>
        <dbReference type="ChEBI" id="CHEBI:30013"/>
        <dbReference type="ChEBI" id="CHEBI:30616"/>
        <dbReference type="ChEBI" id="CHEBI:33019"/>
        <dbReference type="ChEBI" id="CHEBI:138113"/>
        <dbReference type="EC" id="2.7.7.108"/>
    </reaction>
</comment>
<comment type="function">
    <text evidence="8">Nucleotidyltransferase involved in the post-translational modification of proteins. It can catalyze the addition of adenosine monophosphate (AMP) or uridine monophosphate (UMP) to a protein, resulting in modifications known as AMPylation and UMPylation.</text>
</comment>
<keyword evidence="7 8" id="KW-0460">Magnesium</keyword>
<name>A0A4V3V0K0_9RHOB</name>
<comment type="catalytic activity">
    <reaction evidence="8">
        <text>L-histidyl-[protein] + UTP = N(tele)-(5'-uridylyl)-L-histidyl-[protein] + diphosphate</text>
        <dbReference type="Rhea" id="RHEA:83891"/>
        <dbReference type="Rhea" id="RHEA-COMP:9745"/>
        <dbReference type="Rhea" id="RHEA-COMP:20239"/>
        <dbReference type="ChEBI" id="CHEBI:29979"/>
        <dbReference type="ChEBI" id="CHEBI:33019"/>
        <dbReference type="ChEBI" id="CHEBI:46398"/>
        <dbReference type="ChEBI" id="CHEBI:233474"/>
    </reaction>
</comment>
<dbReference type="GO" id="GO:0000287">
    <property type="term" value="F:magnesium ion binding"/>
    <property type="evidence" value="ECO:0007669"/>
    <property type="project" value="UniProtKB-UniRule"/>
</dbReference>
<comment type="caution">
    <text evidence="9">The sequence shown here is derived from an EMBL/GenBank/DDBJ whole genome shotgun (WGS) entry which is preliminary data.</text>
</comment>
<keyword evidence="4 8" id="KW-0479">Metal-binding</keyword>
<protein>
    <recommendedName>
        <fullName evidence="8">Protein nucleotidyltransferase YdiU</fullName>
        <ecNumber evidence="8">2.7.7.-</ecNumber>
    </recommendedName>
    <alternativeName>
        <fullName evidence="8">Protein adenylyltransferase YdiU</fullName>
        <ecNumber evidence="8">2.7.7.108</ecNumber>
    </alternativeName>
    <alternativeName>
        <fullName evidence="8">Protein uridylyltransferase YdiU</fullName>
        <ecNumber evidence="8">2.7.7.-</ecNumber>
    </alternativeName>
</protein>
<dbReference type="HAMAP" id="MF_00692">
    <property type="entry name" value="SelO"/>
    <property type="match status" value="1"/>
</dbReference>
<dbReference type="InterPro" id="IPR003846">
    <property type="entry name" value="SelO"/>
</dbReference>